<evidence type="ECO:0000313" key="2">
    <source>
        <dbReference type="Proteomes" id="UP000011577"/>
    </source>
</evidence>
<organism evidence="1 2">
    <name type="scientific">Haloferax volcanii JCM 10717</name>
    <dbReference type="NCBI Taxonomy" id="1227458"/>
    <lineage>
        <taxon>Archaea</taxon>
        <taxon>Methanobacteriati</taxon>
        <taxon>Methanobacteriota</taxon>
        <taxon>Stenosarchaea group</taxon>
        <taxon>Halobacteria</taxon>
        <taxon>Halobacteriales</taxon>
        <taxon>Haloferacaceae</taxon>
        <taxon>Haloferax</taxon>
    </lineage>
</organism>
<name>M0IBK0_HALVO</name>
<dbReference type="PATRIC" id="fig|1227458.3.peg.987"/>
<evidence type="ECO:0000313" key="1">
    <source>
        <dbReference type="EMBL" id="ELZ92819.1"/>
    </source>
</evidence>
<proteinExistence type="predicted"/>
<dbReference type="RefSeq" id="WP_006600433.1">
    <property type="nucleotide sequence ID" value="NZ_AOLL01000010.1"/>
</dbReference>
<comment type="caution">
    <text evidence="1">The sequence shown here is derived from an EMBL/GenBank/DDBJ whole genome shotgun (WGS) entry which is preliminary data.</text>
</comment>
<dbReference type="AlphaFoldDB" id="M0IBK0"/>
<reference evidence="1 2" key="1">
    <citation type="journal article" date="2014" name="PLoS Genet.">
        <title>Phylogenetically driven sequencing of extremely halophilic archaea reveals strategies for static and dynamic osmo-response.</title>
        <authorList>
            <person name="Becker E.A."/>
            <person name="Seitzer P.M."/>
            <person name="Tritt A."/>
            <person name="Larsen D."/>
            <person name="Krusor M."/>
            <person name="Yao A.I."/>
            <person name="Wu D."/>
            <person name="Madern D."/>
            <person name="Eisen J.A."/>
            <person name="Darling A.E."/>
            <person name="Facciotti M.T."/>
        </authorList>
    </citation>
    <scope>NUCLEOTIDE SEQUENCE [LARGE SCALE GENOMIC DNA]</scope>
    <source>
        <strain evidence="1 2">JCM 10717</strain>
    </source>
</reference>
<protein>
    <submittedName>
        <fullName evidence="1">Uncharacterized protein</fullName>
    </submittedName>
</protein>
<accession>M0IBK0</accession>
<dbReference type="Proteomes" id="UP000011577">
    <property type="component" value="Unassembled WGS sequence"/>
</dbReference>
<gene>
    <name evidence="1" type="ORF">C452_05095</name>
</gene>
<dbReference type="EMBL" id="AOLL01000010">
    <property type="protein sequence ID" value="ELZ92819.1"/>
    <property type="molecule type" value="Genomic_DNA"/>
</dbReference>
<sequence length="106" mass="12097">MTDAGDDEMTEREAEIIDGRIEEIEDADRRYSTEEVAEELGVDPDDDHRRRFATAVGMVATGWESLPEAAERRDVDPADVARALSRYAHRGDYDGRLWADRRRDDA</sequence>